<protein>
    <submittedName>
        <fullName evidence="1">Uncharacterized protein</fullName>
    </submittedName>
</protein>
<evidence type="ECO:0000313" key="2">
    <source>
        <dbReference type="Proteomes" id="UP000244073"/>
    </source>
</evidence>
<dbReference type="RefSeq" id="XP_040750204.1">
    <property type="nucleotide sequence ID" value="XM_040900936.1"/>
</dbReference>
<sequence>MAGNYPSQVLLSTANPRKKDQYEIEKIVDKHTIKVGRMRTPFTEYRKLIRDFESRPLPQPMEKRFSRVRAFGGQSSRYGGRIRLDTAFEEPATDFQKYLKVVDECTWAGPLLRGDPDRPDGFRAIQELELQEQVIALATTNGSVVKPKFLWCLHCFRTVVGGCSPMQDSIHVVKPDASSSTARVSSEQCPSAHVHSSTTVVAPVRPELGEIQAMAGGAAGVAACNMYSTFSAWGLALNEMEDDFLKKYGMVI</sequence>
<evidence type="ECO:0000313" key="1">
    <source>
        <dbReference type="EMBL" id="PTU18812.1"/>
    </source>
</evidence>
<dbReference type="VEuPathDB" id="FungiDB:P175DRAFT_0559636"/>
<name>A0A2T5LR99_9EURO</name>
<dbReference type="AlphaFoldDB" id="A0A2T5LR99"/>
<proteinExistence type="predicted"/>
<comment type="caution">
    <text evidence="1">The sequence shown here is derived from an EMBL/GenBank/DDBJ whole genome shotgun (WGS) entry which is preliminary data.</text>
</comment>
<dbReference type="EMBL" id="MSFN02000007">
    <property type="protein sequence ID" value="PTU18812.1"/>
    <property type="molecule type" value="Genomic_DNA"/>
</dbReference>
<gene>
    <name evidence="1" type="ORF">P175DRAFT_0559636</name>
</gene>
<reference evidence="1 2" key="1">
    <citation type="journal article" date="2018" name="Proc. Natl. Acad. Sci. U.S.A.">
        <title>Linking secondary metabolites to gene clusters through genome sequencing of six diverse Aspergillus species.</title>
        <authorList>
            <person name="Kaerboelling I."/>
            <person name="Vesth T.C."/>
            <person name="Frisvad J.C."/>
            <person name="Nybo J.L."/>
            <person name="Theobald S."/>
            <person name="Kuo A."/>
            <person name="Bowyer P."/>
            <person name="Matsuda Y."/>
            <person name="Mondo S."/>
            <person name="Lyhne E.K."/>
            <person name="Kogle M.E."/>
            <person name="Clum A."/>
            <person name="Lipzen A."/>
            <person name="Salamov A."/>
            <person name="Ngan C.Y."/>
            <person name="Daum C."/>
            <person name="Chiniquy J."/>
            <person name="Barry K."/>
            <person name="LaButti K."/>
            <person name="Haridas S."/>
            <person name="Simmons B.A."/>
            <person name="Magnuson J.K."/>
            <person name="Mortensen U.H."/>
            <person name="Larsen T.O."/>
            <person name="Grigoriev I.V."/>
            <person name="Baker S.E."/>
            <person name="Andersen M.R."/>
        </authorList>
    </citation>
    <scope>NUCLEOTIDE SEQUENCE [LARGE SCALE GENOMIC DNA]</scope>
    <source>
        <strain evidence="1 2">IBT 24754</strain>
    </source>
</reference>
<dbReference type="GeneID" id="63817820"/>
<accession>A0A2T5LR99</accession>
<organism evidence="1 2">
    <name type="scientific">Aspergillus ochraceoroseus IBT 24754</name>
    <dbReference type="NCBI Taxonomy" id="1392256"/>
    <lineage>
        <taxon>Eukaryota</taxon>
        <taxon>Fungi</taxon>
        <taxon>Dikarya</taxon>
        <taxon>Ascomycota</taxon>
        <taxon>Pezizomycotina</taxon>
        <taxon>Eurotiomycetes</taxon>
        <taxon>Eurotiomycetidae</taxon>
        <taxon>Eurotiales</taxon>
        <taxon>Aspergillaceae</taxon>
        <taxon>Aspergillus</taxon>
        <taxon>Aspergillus subgen. Nidulantes</taxon>
    </lineage>
</organism>
<dbReference type="Proteomes" id="UP000244073">
    <property type="component" value="Unassembled WGS sequence"/>
</dbReference>